<dbReference type="RefSeq" id="WP_006942946.1">
    <property type="nucleotide sequence ID" value="NZ_GL538208.1"/>
</dbReference>
<evidence type="ECO:0000256" key="4">
    <source>
        <dbReference type="ARBA" id="ARBA00022679"/>
    </source>
</evidence>
<dbReference type="HOGENOM" id="CLU_021150_2_1_9"/>
<evidence type="ECO:0000256" key="6">
    <source>
        <dbReference type="ARBA" id="ARBA00022741"/>
    </source>
</evidence>
<keyword evidence="5 12" id="KW-0548">Nucleotidyltransferase</keyword>
<dbReference type="GO" id="GO:0009244">
    <property type="term" value="P:lipopolysaccharide core region biosynthetic process"/>
    <property type="evidence" value="ECO:0007669"/>
    <property type="project" value="UniProtKB-UniPathway"/>
</dbReference>
<dbReference type="UniPathway" id="UPA00356">
    <property type="reaction ID" value="UER00437"/>
</dbReference>
<dbReference type="Gene3D" id="3.40.50.620">
    <property type="entry name" value="HUPs"/>
    <property type="match status" value="1"/>
</dbReference>
<comment type="pathway">
    <text evidence="12">Nucleotide-sugar biosynthesis; ADP-L-glycero-beta-D-manno-heptose biosynthesis; ADP-L-glycero-beta-D-manno-heptose from D-glycero-beta-D-manno-heptose 7-phosphate: step 1/4.</text>
</comment>
<dbReference type="NCBIfam" id="TIGR02198">
    <property type="entry name" value="rfaE_dom_I"/>
    <property type="match status" value="1"/>
</dbReference>
<feature type="domain" description="Carbohydrate kinase PfkB" evidence="13">
    <location>
        <begin position="20"/>
        <end position="317"/>
    </location>
</feature>
<evidence type="ECO:0000256" key="12">
    <source>
        <dbReference type="HAMAP-Rule" id="MF_01603"/>
    </source>
</evidence>
<comment type="caution">
    <text evidence="15">The sequence shown here is derived from an EMBL/GenBank/DDBJ whole genome shotgun (WGS) entry which is preliminary data.</text>
</comment>
<evidence type="ECO:0000256" key="7">
    <source>
        <dbReference type="ARBA" id="ARBA00022777"/>
    </source>
</evidence>
<comment type="pathway">
    <text evidence="12">Nucleotide-sugar biosynthesis; ADP-L-glycero-beta-D-manno-heptose biosynthesis; ADP-L-glycero-beta-D-manno-heptose from D-glycero-beta-D-manno-heptose 7-phosphate: step 3/4.</text>
</comment>
<dbReference type="PROSITE" id="PS00584">
    <property type="entry name" value="PFKB_KINASES_2"/>
    <property type="match status" value="1"/>
</dbReference>
<dbReference type="InterPro" id="IPR014729">
    <property type="entry name" value="Rossmann-like_a/b/a_fold"/>
</dbReference>
<comment type="similarity">
    <text evidence="12">In the N-terminal section; belongs to the carbohydrate kinase PfkB family.</text>
</comment>
<dbReference type="GO" id="GO:0016773">
    <property type="term" value="F:phosphotransferase activity, alcohol group as acceptor"/>
    <property type="evidence" value="ECO:0007669"/>
    <property type="project" value="InterPro"/>
</dbReference>
<protein>
    <recommendedName>
        <fullName evidence="12">Bifunctional protein HldE</fullName>
    </recommendedName>
    <domain>
        <recommendedName>
            <fullName evidence="12">D-beta-D-heptose 7-phosphate kinase</fullName>
            <ecNumber evidence="12">2.7.1.167</ecNumber>
        </recommendedName>
        <alternativeName>
            <fullName evidence="12">D-beta-D-heptose 7-phosphotransferase</fullName>
        </alternativeName>
        <alternativeName>
            <fullName evidence="12">D-glycero-beta-D-manno-heptose-7-phosphate kinase</fullName>
        </alternativeName>
    </domain>
    <domain>
        <recommendedName>
            <fullName evidence="12">D-beta-D-heptose 1-phosphate adenylyltransferase</fullName>
            <ecNumber evidence="12">2.7.7.70</ecNumber>
        </recommendedName>
        <alternativeName>
            <fullName evidence="12">D-glycero-beta-D-manno-heptose 1-phosphate adenylyltransferase</fullName>
        </alternativeName>
    </domain>
</protein>
<keyword evidence="8 12" id="KW-0067">ATP-binding</keyword>
<proteinExistence type="inferred from homology"/>
<feature type="domain" description="Cytidyltransferase-like" evidence="14">
    <location>
        <begin position="364"/>
        <end position="456"/>
    </location>
</feature>
<evidence type="ECO:0000313" key="15">
    <source>
        <dbReference type="EMBL" id="EFQ03689.1"/>
    </source>
</evidence>
<comment type="catalytic activity">
    <reaction evidence="11 12">
        <text>D-glycero-beta-D-manno-heptose 1-phosphate + ATP + H(+) = ADP-D-glycero-beta-D-manno-heptose + diphosphate</text>
        <dbReference type="Rhea" id="RHEA:27465"/>
        <dbReference type="ChEBI" id="CHEBI:15378"/>
        <dbReference type="ChEBI" id="CHEBI:30616"/>
        <dbReference type="ChEBI" id="CHEBI:33019"/>
        <dbReference type="ChEBI" id="CHEBI:59967"/>
        <dbReference type="ChEBI" id="CHEBI:61593"/>
        <dbReference type="EC" id="2.7.7.70"/>
    </reaction>
</comment>
<dbReference type="UniPathway" id="UPA00958"/>
<evidence type="ECO:0000256" key="2">
    <source>
        <dbReference type="ARBA" id="ARBA00003753"/>
    </source>
</evidence>
<dbReference type="GO" id="GO:0005524">
    <property type="term" value="F:ATP binding"/>
    <property type="evidence" value="ECO:0007669"/>
    <property type="project" value="UniProtKB-UniRule"/>
</dbReference>
<comment type="function">
    <text evidence="1 12">Catalyzes the phosphorylation of D-glycero-D-manno-heptose 7-phosphate at the C-1 position to selectively form D-glycero-beta-D-manno-heptose-1,7-bisphosphate.</text>
</comment>
<dbReference type="InterPro" id="IPR004821">
    <property type="entry name" value="Cyt_trans-like"/>
</dbReference>
<dbReference type="CDD" id="cd01172">
    <property type="entry name" value="RfaE_like"/>
    <property type="match status" value="1"/>
</dbReference>
<keyword evidence="4 12" id="KW-0808">Transferase</keyword>
<dbReference type="InterPro" id="IPR023030">
    <property type="entry name" value="Bifunc_HldE"/>
</dbReference>
<comment type="function">
    <text evidence="2 12">Catalyzes the ADP transfer from ATP to D-glycero-beta-D-manno-heptose 1-phosphate, yielding ADP-D-glycero-beta-D-manno-heptose.</text>
</comment>
<keyword evidence="7 12" id="KW-0418">Kinase</keyword>
<dbReference type="GO" id="GO:0097171">
    <property type="term" value="P:ADP-L-glycero-beta-D-manno-heptose biosynthetic process"/>
    <property type="evidence" value="ECO:0007669"/>
    <property type="project" value="UniProtKB-UniPathway"/>
</dbReference>
<feature type="region of interest" description="Ribokinase" evidence="12">
    <location>
        <begin position="1"/>
        <end position="336"/>
    </location>
</feature>
<dbReference type="HAMAP" id="MF_01603">
    <property type="entry name" value="HldE"/>
    <property type="match status" value="1"/>
</dbReference>
<organism evidence="15 16">
    <name type="scientific">Megasphaera micronuciformis F0359</name>
    <dbReference type="NCBI Taxonomy" id="706434"/>
    <lineage>
        <taxon>Bacteria</taxon>
        <taxon>Bacillati</taxon>
        <taxon>Bacillota</taxon>
        <taxon>Negativicutes</taxon>
        <taxon>Veillonellales</taxon>
        <taxon>Veillonellaceae</taxon>
        <taxon>Megasphaera</taxon>
    </lineage>
</organism>
<dbReference type="NCBIfam" id="TIGR02199">
    <property type="entry name" value="rfaE_dom_II"/>
    <property type="match status" value="1"/>
</dbReference>
<dbReference type="PANTHER" id="PTHR46969:SF1">
    <property type="entry name" value="BIFUNCTIONAL PROTEIN HLDE"/>
    <property type="match status" value="1"/>
</dbReference>
<dbReference type="Proteomes" id="UP000003195">
    <property type="component" value="Unassembled WGS sequence"/>
</dbReference>
<evidence type="ECO:0000256" key="5">
    <source>
        <dbReference type="ARBA" id="ARBA00022695"/>
    </source>
</evidence>
<dbReference type="InterPro" id="IPR011913">
    <property type="entry name" value="RfaE_dom_I"/>
</dbReference>
<evidence type="ECO:0000256" key="1">
    <source>
        <dbReference type="ARBA" id="ARBA00002319"/>
    </source>
</evidence>
<evidence type="ECO:0000259" key="13">
    <source>
        <dbReference type="Pfam" id="PF00294"/>
    </source>
</evidence>
<feature type="active site" evidence="12">
    <location>
        <position position="280"/>
    </location>
</feature>
<dbReference type="EC" id="2.7.1.167" evidence="12"/>
<reference evidence="15 16" key="1">
    <citation type="submission" date="2010-08" db="EMBL/GenBank/DDBJ databases">
        <authorList>
            <person name="Weinstock G."/>
            <person name="Sodergren E."/>
            <person name="Clifton S."/>
            <person name="Fulton L."/>
            <person name="Fulton B."/>
            <person name="Courtney L."/>
            <person name="Fronick C."/>
            <person name="Harrison M."/>
            <person name="Strong C."/>
            <person name="Farmer C."/>
            <person name="Delahaunty K."/>
            <person name="Markovic C."/>
            <person name="Hall O."/>
            <person name="Minx P."/>
            <person name="Tomlinson C."/>
            <person name="Mitreva M."/>
            <person name="Hou S."/>
            <person name="Chen J."/>
            <person name="Wollam A."/>
            <person name="Pepin K.H."/>
            <person name="Johnson M."/>
            <person name="Bhonagiri V."/>
            <person name="Zhang X."/>
            <person name="Suruliraj S."/>
            <person name="Warren W."/>
            <person name="Chinwalla A."/>
            <person name="Mardis E.R."/>
            <person name="Wilson R.K."/>
        </authorList>
    </citation>
    <scope>NUCLEOTIDE SEQUENCE [LARGE SCALE GENOMIC DNA]</scope>
    <source>
        <strain evidence="15 16">F0359</strain>
    </source>
</reference>
<dbReference type="AlphaFoldDB" id="E2ZDD0"/>
<evidence type="ECO:0000259" key="14">
    <source>
        <dbReference type="Pfam" id="PF01467"/>
    </source>
</evidence>
<feature type="region of interest" description="Cytidylyltransferase" evidence="12">
    <location>
        <begin position="364"/>
        <end position="496"/>
    </location>
</feature>
<evidence type="ECO:0000256" key="8">
    <source>
        <dbReference type="ARBA" id="ARBA00022840"/>
    </source>
</evidence>
<keyword evidence="9 12" id="KW-0511">Multifunctional enzyme</keyword>
<dbReference type="SUPFAM" id="SSF52374">
    <property type="entry name" value="Nucleotidylyl transferase"/>
    <property type="match status" value="1"/>
</dbReference>
<dbReference type="NCBIfam" id="TIGR00125">
    <property type="entry name" value="cyt_tran_rel"/>
    <property type="match status" value="1"/>
</dbReference>
<evidence type="ECO:0000256" key="9">
    <source>
        <dbReference type="ARBA" id="ARBA00023268"/>
    </source>
</evidence>
<gene>
    <name evidence="12" type="primary">hldE</name>
    <name evidence="15" type="synonym">rfaE</name>
    <name evidence="15" type="ORF">HMPREF9429_01639</name>
</gene>
<accession>E2ZDD0</accession>
<comment type="pathway">
    <text evidence="3">Bacterial outer membrane biogenesis; LPS core biosynthesis.</text>
</comment>
<dbReference type="eggNOG" id="COG2870">
    <property type="taxonomic scope" value="Bacteria"/>
</dbReference>
<comment type="subunit">
    <text evidence="12">Homodimer.</text>
</comment>
<dbReference type="GO" id="GO:0005829">
    <property type="term" value="C:cytosol"/>
    <property type="evidence" value="ECO:0007669"/>
    <property type="project" value="TreeGrafter"/>
</dbReference>
<dbReference type="SUPFAM" id="SSF53613">
    <property type="entry name" value="Ribokinase-like"/>
    <property type="match status" value="1"/>
</dbReference>
<dbReference type="InterPro" id="IPR011914">
    <property type="entry name" value="RfaE_dom_II"/>
</dbReference>
<keyword evidence="6 12" id="KW-0547">Nucleotide-binding</keyword>
<dbReference type="Gene3D" id="3.40.1190.20">
    <property type="match status" value="1"/>
</dbReference>
<comment type="similarity">
    <text evidence="12">In the C-terminal section; belongs to the cytidylyltransferase family.</text>
</comment>
<dbReference type="Pfam" id="PF01467">
    <property type="entry name" value="CTP_transf_like"/>
    <property type="match status" value="1"/>
</dbReference>
<sequence>MLKTERYIDNFLNNQLPQLRIAVVGDVMVDRYVYGKVERISPEAPVPINKVDRMTSVLGGAANVAANLAHLDCNVYLAGLIGDDANGGLLKSLLAEGGIDSSGLITRDDHATTTKMRILGARQQMARLDFEEITSFTEQERAELQGWLDDRIAAGLDGLVLSDYNKGVLTDEVAKMLISGANKAKIPVLVDPKGSDWTKYSGADFVTPNMKELSQCIGYDVPNDTEAVVEAAHKVLGRYNFGNLMITRSEMGITLVSKDGKVWNNPATSQEVFDVSGAGDTVAAAFIAAVGGKLSIRTALNIANAAAGIVVAKVGTYPVHRRELSELWSHRQQYIHREPYRSLTIQDMAVRVRMWQDKGETVVFTNGVFDILHRGHVLYLQQAATLGQHLIVGLNSDASCRRLKGETRPLNRQEDRALLLSALACVDDVVVFDEDTPKELLSVLRPDILVKGGDYKLEDIVGREYADRTEVIRFEDGYSTTGLIEKIGDLVKKGKL</sequence>
<dbReference type="InterPro" id="IPR029056">
    <property type="entry name" value="Ribokinase-like"/>
</dbReference>
<name>E2ZDD0_9FIRM</name>
<keyword evidence="10 12" id="KW-0119">Carbohydrate metabolism</keyword>
<dbReference type="EC" id="2.7.7.70" evidence="12"/>
<dbReference type="eggNOG" id="COG0615">
    <property type="taxonomic scope" value="Bacteria"/>
</dbReference>
<evidence type="ECO:0000313" key="16">
    <source>
        <dbReference type="Proteomes" id="UP000003195"/>
    </source>
</evidence>
<dbReference type="STRING" id="706434.HMPREF9429_01639"/>
<evidence type="ECO:0000256" key="3">
    <source>
        <dbReference type="ARBA" id="ARBA00004713"/>
    </source>
</evidence>
<dbReference type="InterPro" id="IPR011611">
    <property type="entry name" value="PfkB_dom"/>
</dbReference>
<dbReference type="InterPro" id="IPR002173">
    <property type="entry name" value="Carboh/pur_kinase_PfkB_CS"/>
</dbReference>
<dbReference type="PANTHER" id="PTHR46969">
    <property type="entry name" value="BIFUNCTIONAL PROTEIN HLDE"/>
    <property type="match status" value="1"/>
</dbReference>
<evidence type="ECO:0000256" key="10">
    <source>
        <dbReference type="ARBA" id="ARBA00023277"/>
    </source>
</evidence>
<feature type="binding site" evidence="12">
    <location>
        <begin position="209"/>
        <end position="212"/>
    </location>
    <ligand>
        <name>ATP</name>
        <dbReference type="ChEBI" id="CHEBI:30616"/>
    </ligand>
</feature>
<keyword evidence="16" id="KW-1185">Reference proteome</keyword>
<dbReference type="GO" id="GO:0033785">
    <property type="term" value="F:heptose 7-phosphate kinase activity"/>
    <property type="evidence" value="ECO:0007669"/>
    <property type="project" value="UniProtKB-UniRule"/>
</dbReference>
<dbReference type="EMBL" id="AECS01000039">
    <property type="protein sequence ID" value="EFQ03689.1"/>
    <property type="molecule type" value="Genomic_DNA"/>
</dbReference>
<dbReference type="Pfam" id="PF00294">
    <property type="entry name" value="PfkB"/>
    <property type="match status" value="1"/>
</dbReference>
<evidence type="ECO:0000256" key="11">
    <source>
        <dbReference type="ARBA" id="ARBA00047428"/>
    </source>
</evidence>
<comment type="catalytic activity">
    <reaction evidence="12">
        <text>D-glycero-beta-D-manno-heptose 7-phosphate + ATP = D-glycero-beta-D-manno-heptose 1,7-bisphosphate + ADP + H(+)</text>
        <dbReference type="Rhea" id="RHEA:27473"/>
        <dbReference type="ChEBI" id="CHEBI:15378"/>
        <dbReference type="ChEBI" id="CHEBI:30616"/>
        <dbReference type="ChEBI" id="CHEBI:60204"/>
        <dbReference type="ChEBI" id="CHEBI:60208"/>
        <dbReference type="ChEBI" id="CHEBI:456216"/>
        <dbReference type="EC" id="2.7.1.167"/>
    </reaction>
</comment>
<dbReference type="GO" id="GO:0033786">
    <property type="term" value="F:heptose-1-phosphate adenylyltransferase activity"/>
    <property type="evidence" value="ECO:0007669"/>
    <property type="project" value="UniProtKB-UniRule"/>
</dbReference>